<accession>A0A1D2ADS1</accession>
<dbReference type="EMBL" id="GDKF01001557">
    <property type="protein sequence ID" value="JAT77065.1"/>
    <property type="molecule type" value="Transcribed_RNA"/>
</dbReference>
<evidence type="ECO:0000313" key="2">
    <source>
        <dbReference type="EMBL" id="JAT77065.1"/>
    </source>
</evidence>
<gene>
    <name evidence="2" type="ORF">g.50474</name>
</gene>
<name>A0A1D2ADS1_AUXPR</name>
<sequence length="486" mass="47828">MAKTAARTPRKRAAASAATEVMEAQLGGLADALAAKLAASAPPGTEWTLDQVRTALATALQGLPASAHRTDLEANLETGAARMHAQLSTALGAKRPRSAGQDGEADEEPAPASLATPAGYQAAVAAACAEGSAVPLDALCALCHARAPCPPELLAAACARLDSGAALQLCSGVALGAGSPGEAAAAFLPVARRAVELAGEEGARLAGAAMAALGPCLARQRLAPSGRGSGTPAGVVEAAGAEARAGEACAALVLARLAAAAGGEGSPAAAARLDADLALLAPWALLGTLRGLAPDAAPLPPARALALTAAVVRAGHGGCVEAYLRTLVAARRARHAGTHASGDGAEAATRARVAEAAARAAPPPALAGWLAEQPPSAAVVSAREALEADPLRAGPHLLQEAGQGALEALAAAAQAWGGEPGEERAAAAAELAFFVSTERDPALCVTDSDEEGGGEEEEEQESEASEGEEAVAAGDAKAEEQESEDE</sequence>
<feature type="compositionally biased region" description="Acidic residues" evidence="1">
    <location>
        <begin position="447"/>
        <end position="469"/>
    </location>
</feature>
<feature type="region of interest" description="Disordered" evidence="1">
    <location>
        <begin position="438"/>
        <end position="486"/>
    </location>
</feature>
<feature type="region of interest" description="Disordered" evidence="1">
    <location>
        <begin position="91"/>
        <end position="111"/>
    </location>
</feature>
<evidence type="ECO:0000256" key="1">
    <source>
        <dbReference type="SAM" id="MobiDB-lite"/>
    </source>
</evidence>
<proteinExistence type="predicted"/>
<dbReference type="AlphaFoldDB" id="A0A1D2ADS1"/>
<reference evidence="2" key="1">
    <citation type="submission" date="2015-08" db="EMBL/GenBank/DDBJ databases">
        <authorList>
            <person name="Babu N.S."/>
            <person name="Beckwith C.J."/>
            <person name="Beseler K.G."/>
            <person name="Brison A."/>
            <person name="Carone J.V."/>
            <person name="Caskin T.P."/>
            <person name="Diamond M."/>
            <person name="Durham M.E."/>
            <person name="Foxe J.M."/>
            <person name="Go M."/>
            <person name="Henderson B.A."/>
            <person name="Jones I.B."/>
            <person name="McGettigan J.A."/>
            <person name="Micheletti S.J."/>
            <person name="Nasrallah M.E."/>
            <person name="Ortiz D."/>
            <person name="Piller C.R."/>
            <person name="Privatt S.R."/>
            <person name="Schneider S.L."/>
            <person name="Sharp S."/>
            <person name="Smith T.C."/>
            <person name="Stanton J.D."/>
            <person name="Ullery H.E."/>
            <person name="Wilson R.J."/>
            <person name="Serrano M.G."/>
            <person name="Buck G."/>
            <person name="Lee V."/>
            <person name="Wang Y."/>
            <person name="Carvalho R."/>
            <person name="Voegtly L."/>
            <person name="Shi R."/>
            <person name="Duckworth R."/>
            <person name="Johnson A."/>
            <person name="Loviza R."/>
            <person name="Walstead R."/>
            <person name="Shah Z."/>
            <person name="Kiflezghi M."/>
            <person name="Wade K."/>
            <person name="Ball S.L."/>
            <person name="Bradley K.W."/>
            <person name="Asai D.J."/>
            <person name="Bowman C.A."/>
            <person name="Russell D.A."/>
            <person name="Pope W.H."/>
            <person name="Jacobs-Sera D."/>
            <person name="Hendrix R.W."/>
            <person name="Hatfull G.F."/>
        </authorList>
    </citation>
    <scope>NUCLEOTIDE SEQUENCE</scope>
</reference>
<organism evidence="2">
    <name type="scientific">Auxenochlorella protothecoides</name>
    <name type="common">Green microalga</name>
    <name type="synonym">Chlorella protothecoides</name>
    <dbReference type="NCBI Taxonomy" id="3075"/>
    <lineage>
        <taxon>Eukaryota</taxon>
        <taxon>Viridiplantae</taxon>
        <taxon>Chlorophyta</taxon>
        <taxon>core chlorophytes</taxon>
        <taxon>Trebouxiophyceae</taxon>
        <taxon>Chlorellales</taxon>
        <taxon>Chlorellaceae</taxon>
        <taxon>Auxenochlorella</taxon>
    </lineage>
</organism>
<protein>
    <submittedName>
        <fullName evidence="2">Uncharacterized protein</fullName>
    </submittedName>
</protein>